<reference evidence="1 2" key="1">
    <citation type="submission" date="2019-02" db="EMBL/GenBank/DDBJ databases">
        <title>Deep-cultivation of Planctomycetes and their phenomic and genomic characterization uncovers novel biology.</title>
        <authorList>
            <person name="Wiegand S."/>
            <person name="Jogler M."/>
            <person name="Boedeker C."/>
            <person name="Pinto D."/>
            <person name="Vollmers J."/>
            <person name="Rivas-Marin E."/>
            <person name="Kohn T."/>
            <person name="Peeters S.H."/>
            <person name="Heuer A."/>
            <person name="Rast P."/>
            <person name="Oberbeckmann S."/>
            <person name="Bunk B."/>
            <person name="Jeske O."/>
            <person name="Meyerdierks A."/>
            <person name="Storesund J.E."/>
            <person name="Kallscheuer N."/>
            <person name="Luecker S."/>
            <person name="Lage O.M."/>
            <person name="Pohl T."/>
            <person name="Merkel B.J."/>
            <person name="Hornburger P."/>
            <person name="Mueller R.-W."/>
            <person name="Bruemmer F."/>
            <person name="Labrenz M."/>
            <person name="Spormann A.M."/>
            <person name="Op den Camp H."/>
            <person name="Overmann J."/>
            <person name="Amann R."/>
            <person name="Jetten M.S.M."/>
            <person name="Mascher T."/>
            <person name="Medema M.H."/>
            <person name="Devos D.P."/>
            <person name="Kaster A.-K."/>
            <person name="Ovreas L."/>
            <person name="Rohde M."/>
            <person name="Galperin M.Y."/>
            <person name="Jogler C."/>
        </authorList>
    </citation>
    <scope>NUCLEOTIDE SEQUENCE [LARGE SCALE GENOMIC DNA]</scope>
    <source>
        <strain evidence="1 2">Pla133</strain>
    </source>
</reference>
<dbReference type="SUPFAM" id="SSF49452">
    <property type="entry name" value="Starch-binding domain-like"/>
    <property type="match status" value="1"/>
</dbReference>
<dbReference type="SUPFAM" id="SSF49464">
    <property type="entry name" value="Carboxypeptidase regulatory domain-like"/>
    <property type="match status" value="1"/>
</dbReference>
<evidence type="ECO:0000313" key="2">
    <source>
        <dbReference type="Proteomes" id="UP000316921"/>
    </source>
</evidence>
<keyword evidence="2" id="KW-1185">Reference proteome</keyword>
<protein>
    <submittedName>
        <fullName evidence="1">Nickel uptake substrate-specific transmembrane region</fullName>
    </submittedName>
</protein>
<organism evidence="1 2">
    <name type="scientific">Engelhardtia mirabilis</name>
    <dbReference type="NCBI Taxonomy" id="2528011"/>
    <lineage>
        <taxon>Bacteria</taxon>
        <taxon>Pseudomonadati</taxon>
        <taxon>Planctomycetota</taxon>
        <taxon>Planctomycetia</taxon>
        <taxon>Planctomycetia incertae sedis</taxon>
        <taxon>Engelhardtia</taxon>
    </lineage>
</organism>
<dbReference type="AlphaFoldDB" id="A0A518BKB7"/>
<name>A0A518BKB7_9BACT</name>
<dbReference type="GO" id="GO:0030246">
    <property type="term" value="F:carbohydrate binding"/>
    <property type="evidence" value="ECO:0007669"/>
    <property type="project" value="InterPro"/>
</dbReference>
<dbReference type="Proteomes" id="UP000316921">
    <property type="component" value="Chromosome"/>
</dbReference>
<dbReference type="EMBL" id="CP036287">
    <property type="protein sequence ID" value="QDU67422.1"/>
    <property type="molecule type" value="Genomic_DNA"/>
</dbReference>
<gene>
    <name evidence="1" type="ORF">Pla133_25050</name>
</gene>
<keyword evidence="1" id="KW-0472">Membrane</keyword>
<proteinExistence type="predicted"/>
<dbReference type="InterPro" id="IPR013784">
    <property type="entry name" value="Carb-bd-like_fold"/>
</dbReference>
<dbReference type="KEGG" id="pbap:Pla133_25050"/>
<keyword evidence="1" id="KW-0812">Transmembrane</keyword>
<dbReference type="InterPro" id="IPR008969">
    <property type="entry name" value="CarboxyPept-like_regulatory"/>
</dbReference>
<sequence>MSPAAAPTTRVHLWLLAAVVAGALWFLTRSPEGPVQAVDRSAEATQDSQAPEALAPAANFQTPTTIQPKLVAPYRTGQAGRIVGRVFGSDGVPLEGARCTLAPGEPAWGFVAAIERIPGTDPLQAATDAEGRFALPAPSGSWSLAVEAEGQGGWWADHLRGGDDLEIRLTAPKTLDVSLVDGDGRPLVGARVDLLPGFRRLGRTPLASAVTDALGQAELPAHGPGDNYVSVVHPGSHYLVESVDSDTPLTHIPVALSVGTGYGVHGQIHAGAGSAALRAPLITVEAYSRGQSIRLQPECSADGSYATEAIFAPGETVRVSATAEGLGEVQAWTLVPMEPDPEGLRLDLTLAAPERVARGRLVDASGAGLAGAEVHLASIDPIGRGQDALVSGLMRPPHYTERWAHVTATDASGGFSVPRLAADLQYILALVDPTRDPCAPTFVWPALSTAGSTVELGQVTLPEAGGLFGVVRYDDGDPVAPGTVSVHLELIVSGAAFDTWRPSSWWRPLTTTTRSDGYFRFDGLAPGSYDIKWEGELVDNRAVVPSTLQGPIEVFVPRPADESMAQLVGRVLTPAGGPLSGVFVGIFEPDDLAHDDPVAMTFSELDGSFSLRAPAGRPLELSASDMRGRFEPFVRTVPDVAMSPSQSVQLETADYVSDPIIVLVVGPDGVPLEGIDVRLEPPENRHCGCVSFGIKTDDHGFAIYEQVAPAEHRITISDPLGRFEAEQYSAITPGTYLDVALED</sequence>
<dbReference type="RefSeq" id="WP_145065586.1">
    <property type="nucleotide sequence ID" value="NZ_CP036287.1"/>
</dbReference>
<evidence type="ECO:0000313" key="1">
    <source>
        <dbReference type="EMBL" id="QDU67422.1"/>
    </source>
</evidence>
<dbReference type="SUPFAM" id="SSF117074">
    <property type="entry name" value="Hypothetical protein PA1324"/>
    <property type="match status" value="1"/>
</dbReference>
<accession>A0A518BKB7</accession>